<sequence length="55" mass="6277">MRVLNNHNCPIIQNAHVQTNIYLLSLFNQKIHLLQAQAALLVSLKLKTNIIKSKL</sequence>
<keyword evidence="2" id="KW-1185">Reference proteome</keyword>
<organism evidence="1 2">
    <name type="scientific">Parapedobacter luteus</name>
    <dbReference type="NCBI Taxonomy" id="623280"/>
    <lineage>
        <taxon>Bacteria</taxon>
        <taxon>Pseudomonadati</taxon>
        <taxon>Bacteroidota</taxon>
        <taxon>Sphingobacteriia</taxon>
        <taxon>Sphingobacteriales</taxon>
        <taxon>Sphingobacteriaceae</taxon>
        <taxon>Parapedobacter</taxon>
    </lineage>
</organism>
<gene>
    <name evidence="1" type="ORF">SAMN05660226_04167</name>
</gene>
<evidence type="ECO:0000313" key="1">
    <source>
        <dbReference type="EMBL" id="SKB99063.1"/>
    </source>
</evidence>
<protein>
    <submittedName>
        <fullName evidence="1">Uncharacterized protein</fullName>
    </submittedName>
</protein>
<reference evidence="1 2" key="1">
    <citation type="submission" date="2017-02" db="EMBL/GenBank/DDBJ databases">
        <authorList>
            <person name="Peterson S.W."/>
        </authorList>
    </citation>
    <scope>NUCLEOTIDE SEQUENCE [LARGE SCALE GENOMIC DNA]</scope>
    <source>
        <strain evidence="1 2">DSM 22899</strain>
    </source>
</reference>
<name>A0A1T5FSC0_9SPHI</name>
<dbReference type="STRING" id="623280.SAMN05660226_04167"/>
<evidence type="ECO:0000313" key="2">
    <source>
        <dbReference type="Proteomes" id="UP000190541"/>
    </source>
</evidence>
<accession>A0A1T5FSC0</accession>
<dbReference type="Proteomes" id="UP000190541">
    <property type="component" value="Unassembled WGS sequence"/>
</dbReference>
<dbReference type="AlphaFoldDB" id="A0A1T5FSC0"/>
<proteinExistence type="predicted"/>
<dbReference type="EMBL" id="FUYS01000021">
    <property type="protein sequence ID" value="SKB99063.1"/>
    <property type="molecule type" value="Genomic_DNA"/>
</dbReference>